<dbReference type="GeneID" id="20649032"/>
<keyword evidence="11" id="KW-1185">Reference proteome</keyword>
<keyword evidence="3 6" id="KW-0677">Repeat</keyword>
<dbReference type="GO" id="GO:0010468">
    <property type="term" value="P:regulation of gene expression"/>
    <property type="evidence" value="ECO:0007669"/>
    <property type="project" value="InterPro"/>
</dbReference>
<evidence type="ECO:0000256" key="2">
    <source>
        <dbReference type="ARBA" id="ARBA00009252"/>
    </source>
</evidence>
<dbReference type="GO" id="GO:1990414">
    <property type="term" value="P:replication-born double-strand break repair via sister chromatid exchange"/>
    <property type="evidence" value="ECO:0007669"/>
    <property type="project" value="TreeGrafter"/>
</dbReference>
<dbReference type="KEGG" id="psoj:PHYSODRAFT_349205"/>
<feature type="transmembrane region" description="Helical" evidence="8">
    <location>
        <begin position="270"/>
        <end position="296"/>
    </location>
</feature>
<feature type="transmembrane region" description="Helical" evidence="8">
    <location>
        <begin position="240"/>
        <end position="258"/>
    </location>
</feature>
<dbReference type="Gene3D" id="1.25.10.10">
    <property type="entry name" value="Leucine-rich Repeat Variant"/>
    <property type="match status" value="2"/>
</dbReference>
<dbReference type="InterPro" id="IPR011989">
    <property type="entry name" value="ARM-like"/>
</dbReference>
<keyword evidence="4 6" id="KW-0539">Nucleus</keyword>
<evidence type="ECO:0000256" key="3">
    <source>
        <dbReference type="ARBA" id="ARBA00022737"/>
    </source>
</evidence>
<keyword evidence="8" id="KW-0472">Membrane</keyword>
<feature type="domain" description="Sister chromatid cohesion C-terminal" evidence="9">
    <location>
        <begin position="1332"/>
        <end position="1527"/>
    </location>
</feature>
<dbReference type="GO" id="GO:0140588">
    <property type="term" value="P:chromatin looping"/>
    <property type="evidence" value="ECO:0007669"/>
    <property type="project" value="InterPro"/>
</dbReference>
<evidence type="ECO:0000256" key="7">
    <source>
        <dbReference type="SAM" id="MobiDB-lite"/>
    </source>
</evidence>
<evidence type="ECO:0000256" key="5">
    <source>
        <dbReference type="ARBA" id="ARBA00023306"/>
    </source>
</evidence>
<reference evidence="10 11" key="1">
    <citation type="journal article" date="2006" name="Science">
        <title>Phytophthora genome sequences uncover evolutionary origins and mechanisms of pathogenesis.</title>
        <authorList>
            <person name="Tyler B.M."/>
            <person name="Tripathy S."/>
            <person name="Zhang X."/>
            <person name="Dehal P."/>
            <person name="Jiang R.H."/>
            <person name="Aerts A."/>
            <person name="Arredondo F.D."/>
            <person name="Baxter L."/>
            <person name="Bensasson D."/>
            <person name="Beynon J.L."/>
            <person name="Chapman J."/>
            <person name="Damasceno C.M."/>
            <person name="Dorrance A.E."/>
            <person name="Dou D."/>
            <person name="Dickerman A.W."/>
            <person name="Dubchak I.L."/>
            <person name="Garbelotto M."/>
            <person name="Gijzen M."/>
            <person name="Gordon S.G."/>
            <person name="Govers F."/>
            <person name="Grunwald N.J."/>
            <person name="Huang W."/>
            <person name="Ivors K.L."/>
            <person name="Jones R.W."/>
            <person name="Kamoun S."/>
            <person name="Krampis K."/>
            <person name="Lamour K.H."/>
            <person name="Lee M.K."/>
            <person name="McDonald W.H."/>
            <person name="Medina M."/>
            <person name="Meijer H.J."/>
            <person name="Nordberg E.K."/>
            <person name="Maclean D.J."/>
            <person name="Ospina-Giraldo M.D."/>
            <person name="Morris P.F."/>
            <person name="Phuntumart V."/>
            <person name="Putnam N.H."/>
            <person name="Rash S."/>
            <person name="Rose J.K."/>
            <person name="Sakihama Y."/>
            <person name="Salamov A.A."/>
            <person name="Savidor A."/>
            <person name="Scheuring C.F."/>
            <person name="Smith B.M."/>
            <person name="Sobral B.W."/>
            <person name="Terry A."/>
            <person name="Torto-Alalibo T.A."/>
            <person name="Win J."/>
            <person name="Xu Z."/>
            <person name="Zhang H."/>
            <person name="Grigoriev I.V."/>
            <person name="Rokhsar D.S."/>
            <person name="Boore J.L."/>
        </authorList>
    </citation>
    <scope>NUCLEOTIDE SEQUENCE [LARGE SCALE GENOMIC DNA]</scope>
    <source>
        <strain evidence="10 11">P6497</strain>
    </source>
</reference>
<comment type="similarity">
    <text evidence="2 6">Belongs to the SCC2/Nipped-B family.</text>
</comment>
<evidence type="ECO:0000313" key="11">
    <source>
        <dbReference type="Proteomes" id="UP000002640"/>
    </source>
</evidence>
<dbReference type="OMA" id="GSTDWPA"/>
<feature type="compositionally biased region" description="Acidic residues" evidence="7">
    <location>
        <begin position="1707"/>
        <end position="1719"/>
    </location>
</feature>
<evidence type="ECO:0000313" key="10">
    <source>
        <dbReference type="EMBL" id="EGZ28630.1"/>
    </source>
</evidence>
<evidence type="ECO:0000256" key="6">
    <source>
        <dbReference type="RuleBase" id="RU364107"/>
    </source>
</evidence>
<sequence>MIVVYPFYIYIFSNLSSVKQACFSLVLLVIKMAIKNGISYYIRSNRDMQPEIVVFNVDVFNALFVSFSMQNSTSKLTVIVIMAVDFVRMTSSIREVLRLAQELKTVENQIHLLRNLEPASFQAIDKQKSGLGRACSISNPHFDAKAQECRIPETALTDSKRVKHLPRPLTTESQNTLVFMERLYARKMLNLLYLVEFTILIEYIEVIVPVVYLLHHNELDRTLWGPASTVGRSRVTDTAIYIQLALVALLGITSVLDYDKPEAVRLAASGVALLMYFRSTALFIRLMMFVCAIVLYGDVLAPVVRIARAGEVLPLQTAKLLLHCIWIWNMLRILCAVFRSGALTSGARKKHPMQGARRMRPKVATMRGGLFLFPLYVDPQDAAAADAREEMHPVASQPAAHTEAVNPQRLATLIRSSPTGRLGSADETTEIDADVLNSMPKWAQAVVQTGCFNSGAVQGLKPSPKNRLKRKLELQGKQECEQPQKRRSFGNCVSAESPIQDENGELQDCLDELNAEPDVDVEMDDEDELPTFSTQAEIAADSVEKYADLLERLLEKATQRQGLENFERDNLGVFSPQEVKLLLQTMKTLEKNDWINELDPAILIALMSTLDVQQISTLVVSMIQACVPAGKLEAVESDPVFQESSEPSSTPDTVSEEKPLKMDIVEAALGETRNSAQSLVRTLLKACWKKNEDRDNRVVLENFVEDLLVMFVRPEWIGAEDVLEALCSSLASVLHANISADERNPDAHKSLAALNIVGKVCAAIKRYQKKVDHSALVDDSDSTAVVEEHKNCLLEAIVGKKTRSRKTLPSACSDLVDLLAFKHIVVMHQQRKGSDQCDSRKLLLLKFMSEAKVHWSDLESACMDREYMLWKTLAVETKGVTNSTFKVAIPTTELALRASLQLAVKRRFCGLFDGLLVHIMALLSRAAPSLRARVMKCLRGIVDVDPMLMAESGVRSAVERCCSDEKPSVREAAVDLIGTYVLLQPLLFDKYFDVLAERMRDKGIKVRKSVCKIFKIALTSTQEQPHDANSEQELRRKSACMRCLVERVGDASEDQGVKNFIIDTFQEVWFGSELSSSKLSSPLSEFGGGSTLPPGWTAVAIEDKSDAAEVNAKFVSDDGFVVNSVEEAWSSYRTPMVTPASVVKINDAKVDNSSEVVATIVEVIHGMPNLGWFAELLKRLLWGRNNGTRETAVRSVKNRSAEIAIAEDRSEKIIDRLVNCLMDLQEGTLLIGVSIKDGHEQFEDAKIQNLSVSMIDSILRVKRVSLSITSRLEEDLKYLKTKTFQCLVSMKELLLSEEQRLENGMASRSMDRSKSKKQQVQGDQEADASLIGSVMQAELDSILLLSVQKIPQIRKEAVACIGALLTQGLVNPLQCIQNLVALETDRVSDVRDAAFSQLLALYERFRSEIHMPLIKGIHGSYSFQLSVYGNATALGIDDNKEYCLFGRLYTNCLKPTKSHGLLLLKSLVNQFSDQGSVLKPLKATLATDNSKNFASRLKYLFYLAQIISTLPYDVEDEPLYVIYLINQYVSLRLGPVLDDMKEAFATAGVAPDQLEDETADLSKMSIDEYRPLSSLPRSKLAAMKANGCIAFALALMLRLKFALKRNYQLDNEKCATYKPSSRDPPVEARERSPKKLLLPSVDDLCQPDDPIELSWNLFLTAWLASRKDERQLDVDLQGQEKLKASPKRRRRSRKVVARKQQHSSENDINEDDEFVDGFA</sequence>
<gene>
    <name evidence="10" type="ORF">PHYSODRAFT_349205</name>
</gene>
<keyword evidence="8" id="KW-1133">Transmembrane helix</keyword>
<comment type="subcellular location">
    <subcellularLocation>
        <location evidence="1 6">Nucleus</location>
    </subcellularLocation>
</comment>
<evidence type="ECO:0000256" key="4">
    <source>
        <dbReference type="ARBA" id="ARBA00023242"/>
    </source>
</evidence>
<dbReference type="STRING" id="1094619.G4YPN3"/>
<dbReference type="SUPFAM" id="SSF48371">
    <property type="entry name" value="ARM repeat"/>
    <property type="match status" value="1"/>
</dbReference>
<accession>G4YPN3</accession>
<feature type="transmembrane region" description="Helical" evidence="8">
    <location>
        <begin position="191"/>
        <end position="214"/>
    </location>
</feature>
<evidence type="ECO:0000259" key="9">
    <source>
        <dbReference type="Pfam" id="PF12830"/>
    </source>
</evidence>
<proteinExistence type="inferred from homology"/>
<keyword evidence="5 6" id="KW-0131">Cell cycle</keyword>
<name>G4YPN3_PHYSP</name>
<dbReference type="InParanoid" id="G4YPN3"/>
<dbReference type="GO" id="GO:0034087">
    <property type="term" value="P:establishment of mitotic sister chromatid cohesion"/>
    <property type="evidence" value="ECO:0007669"/>
    <property type="project" value="TreeGrafter"/>
</dbReference>
<dbReference type="InterPro" id="IPR016024">
    <property type="entry name" value="ARM-type_fold"/>
</dbReference>
<feature type="region of interest" description="Disordered" evidence="7">
    <location>
        <begin position="638"/>
        <end position="657"/>
    </location>
</feature>
<dbReference type="PANTHER" id="PTHR21704:SF18">
    <property type="entry name" value="NIPPED-B-LIKE PROTEIN"/>
    <property type="match status" value="1"/>
</dbReference>
<dbReference type="GO" id="GO:0061775">
    <property type="term" value="F:cohesin loader activity"/>
    <property type="evidence" value="ECO:0007669"/>
    <property type="project" value="InterPro"/>
</dbReference>
<dbReference type="InterPro" id="IPR026003">
    <property type="entry name" value="Cohesin_HEAT"/>
</dbReference>
<protein>
    <recommendedName>
        <fullName evidence="6">Sister chromatid cohesion protein</fullName>
    </recommendedName>
</protein>
<dbReference type="InterPro" id="IPR033031">
    <property type="entry name" value="Scc2/Nipped-B"/>
</dbReference>
<dbReference type="GO" id="GO:0090694">
    <property type="term" value="C:Scc2-Scc4 cohesin loading complex"/>
    <property type="evidence" value="ECO:0007669"/>
    <property type="project" value="TreeGrafter"/>
</dbReference>
<dbReference type="PANTHER" id="PTHR21704">
    <property type="entry name" value="NIPPED-B-LIKE PROTEIN DELANGIN SCC2-RELATED"/>
    <property type="match status" value="1"/>
</dbReference>
<dbReference type="RefSeq" id="XP_009515905.1">
    <property type="nucleotide sequence ID" value="XM_009517610.1"/>
</dbReference>
<dbReference type="GO" id="GO:0003682">
    <property type="term" value="F:chromatin binding"/>
    <property type="evidence" value="ECO:0007669"/>
    <property type="project" value="TreeGrafter"/>
</dbReference>
<evidence type="ECO:0000256" key="8">
    <source>
        <dbReference type="SAM" id="Phobius"/>
    </source>
</evidence>
<dbReference type="Pfam" id="PF12765">
    <property type="entry name" value="Cohesin_HEAT"/>
    <property type="match status" value="1"/>
</dbReference>
<feature type="compositionally biased region" description="Basic residues" evidence="7">
    <location>
        <begin position="1684"/>
        <end position="1701"/>
    </location>
</feature>
<dbReference type="InterPro" id="IPR024986">
    <property type="entry name" value="Nipped-B_C"/>
</dbReference>
<feature type="compositionally biased region" description="Polar residues" evidence="7">
    <location>
        <begin position="642"/>
        <end position="653"/>
    </location>
</feature>
<evidence type="ECO:0000256" key="1">
    <source>
        <dbReference type="ARBA" id="ARBA00004123"/>
    </source>
</evidence>
<dbReference type="GO" id="GO:0071169">
    <property type="term" value="P:establishment of protein localization to chromatin"/>
    <property type="evidence" value="ECO:0007669"/>
    <property type="project" value="TreeGrafter"/>
</dbReference>
<dbReference type="EMBL" id="JH159151">
    <property type="protein sequence ID" value="EGZ28630.1"/>
    <property type="molecule type" value="Genomic_DNA"/>
</dbReference>
<feature type="region of interest" description="Disordered" evidence="7">
    <location>
        <begin position="1676"/>
        <end position="1719"/>
    </location>
</feature>
<organism evidence="10 11">
    <name type="scientific">Phytophthora sojae (strain P6497)</name>
    <name type="common">Soybean stem and root rot agent</name>
    <name type="synonym">Phytophthora megasperma f. sp. glycines</name>
    <dbReference type="NCBI Taxonomy" id="1094619"/>
    <lineage>
        <taxon>Eukaryota</taxon>
        <taxon>Sar</taxon>
        <taxon>Stramenopiles</taxon>
        <taxon>Oomycota</taxon>
        <taxon>Peronosporomycetes</taxon>
        <taxon>Peronosporales</taxon>
        <taxon>Peronosporaceae</taxon>
        <taxon>Phytophthora</taxon>
    </lineage>
</organism>
<keyword evidence="8" id="KW-0812">Transmembrane</keyword>
<dbReference type="Proteomes" id="UP000002640">
    <property type="component" value="Unassembled WGS sequence"/>
</dbReference>
<dbReference type="Pfam" id="PF12830">
    <property type="entry name" value="Nipped-B_C"/>
    <property type="match status" value="1"/>
</dbReference>